<evidence type="ECO:0000313" key="1">
    <source>
        <dbReference type="EMBL" id="MCT8985735.1"/>
    </source>
</evidence>
<name>A0ABT2P2Z2_9GAMM</name>
<dbReference type="InterPro" id="IPR027417">
    <property type="entry name" value="P-loop_NTPase"/>
</dbReference>
<dbReference type="Gene3D" id="3.40.50.300">
    <property type="entry name" value="P-loop containing nucleotide triphosphate hydrolases"/>
    <property type="match status" value="1"/>
</dbReference>
<organism evidence="1 2">
    <name type="scientific">Shewanella phaeophyticola</name>
    <dbReference type="NCBI Taxonomy" id="2978345"/>
    <lineage>
        <taxon>Bacteria</taxon>
        <taxon>Pseudomonadati</taxon>
        <taxon>Pseudomonadota</taxon>
        <taxon>Gammaproteobacteria</taxon>
        <taxon>Alteromonadales</taxon>
        <taxon>Shewanellaceae</taxon>
        <taxon>Shewanella</taxon>
    </lineage>
</organism>
<dbReference type="Proteomes" id="UP001431192">
    <property type="component" value="Unassembled WGS sequence"/>
</dbReference>
<evidence type="ECO:0000313" key="2">
    <source>
        <dbReference type="Proteomes" id="UP001431192"/>
    </source>
</evidence>
<dbReference type="RefSeq" id="WP_261732222.1">
    <property type="nucleotide sequence ID" value="NZ_JAODOQ010000001.1"/>
</dbReference>
<comment type="caution">
    <text evidence="1">The sequence shown here is derived from an EMBL/GenBank/DDBJ whole genome shotgun (WGS) entry which is preliminary data.</text>
</comment>
<keyword evidence="2" id="KW-1185">Reference proteome</keyword>
<dbReference type="SUPFAM" id="SSF52540">
    <property type="entry name" value="P-loop containing nucleoside triphosphate hydrolases"/>
    <property type="match status" value="1"/>
</dbReference>
<reference evidence="1" key="1">
    <citation type="submission" date="2022-09" db="EMBL/GenBank/DDBJ databases">
        <title>Shewanella sp. KJ10-1 sp.nov, isolated from marine algae.</title>
        <authorList>
            <person name="Butt M."/>
            <person name="Lee J.K."/>
            <person name="Kim J.M."/>
            <person name="Choi D.G."/>
        </authorList>
    </citation>
    <scope>NUCLEOTIDE SEQUENCE</scope>
    <source>
        <strain evidence="1">KJ10-1</strain>
    </source>
</reference>
<protein>
    <submittedName>
        <fullName evidence="1">Sulfotransferase</fullName>
    </submittedName>
</protein>
<gene>
    <name evidence="1" type="ORF">N4T56_03430</name>
</gene>
<dbReference type="EMBL" id="JAODOQ010000001">
    <property type="protein sequence ID" value="MCT8985735.1"/>
    <property type="molecule type" value="Genomic_DNA"/>
</dbReference>
<proteinExistence type="predicted"/>
<sequence>MPSNFELFKKQLDEAVELIDESVLMDDTNYPAILDEALDTQSLLERCDSICLKHKPKKPVIRVIHHLACSGGTLISKCISAMPNVYLLSEVHPFTDLGIDKGKPKYAPTDLISLTKYAGIPKQKELAGRLFKQSIDNIYEHVTCLGGILVLRDHTHADFNTEQLVPAKSTLIELLEDTYEVKSILTIRNPIDSYASLLKNGWVHFEPQTLDEYCRRLLLLIEQFNSEQLFEYEEFLKAPRERMQEITNALELPFDDTFEDVFGVFKVTGDSGRSSDVISDRSRIAPEEIIRESQGSQNFRKLKKFNWLEDKCKKI</sequence>
<accession>A0ABT2P2Z2</accession>